<dbReference type="InterPro" id="IPR000782">
    <property type="entry name" value="FAS1_domain"/>
</dbReference>
<dbReference type="Gene3D" id="2.30.180.10">
    <property type="entry name" value="FAS1 domain"/>
    <property type="match status" value="1"/>
</dbReference>
<dbReference type="Pfam" id="PF02469">
    <property type="entry name" value="Fasciclin"/>
    <property type="match status" value="1"/>
</dbReference>
<dbReference type="AlphaFoldDB" id="A0A9X2L3L3"/>
<reference evidence="3" key="1">
    <citation type="submission" date="2022-06" db="EMBL/GenBank/DDBJ databases">
        <title>Gracilimonas sp. CAU 1638 isolated from sea sediment.</title>
        <authorList>
            <person name="Kim W."/>
        </authorList>
    </citation>
    <scope>NUCLEOTIDE SEQUENCE</scope>
    <source>
        <strain evidence="3">CAU 1638</strain>
    </source>
</reference>
<dbReference type="EMBL" id="JANDBC010000001">
    <property type="protein sequence ID" value="MCP9291667.1"/>
    <property type="molecule type" value="Genomic_DNA"/>
</dbReference>
<dbReference type="RefSeq" id="WP_255134530.1">
    <property type="nucleotide sequence ID" value="NZ_JANDBC010000001.1"/>
</dbReference>
<dbReference type="PANTHER" id="PTHR10900:SF77">
    <property type="entry name" value="FI19380P1"/>
    <property type="match status" value="1"/>
</dbReference>
<feature type="domain" description="FAS1" evidence="2">
    <location>
        <begin position="50"/>
        <end position="181"/>
    </location>
</feature>
<organism evidence="3 4">
    <name type="scientific">Gracilimonas sediminicola</name>
    <dbReference type="NCBI Taxonomy" id="2952158"/>
    <lineage>
        <taxon>Bacteria</taxon>
        <taxon>Pseudomonadati</taxon>
        <taxon>Balneolota</taxon>
        <taxon>Balneolia</taxon>
        <taxon>Balneolales</taxon>
        <taxon>Balneolaceae</taxon>
        <taxon>Gracilimonas</taxon>
    </lineage>
</organism>
<comment type="caution">
    <text evidence="3">The sequence shown here is derived from an EMBL/GenBank/DDBJ whole genome shotgun (WGS) entry which is preliminary data.</text>
</comment>
<dbReference type="InterPro" id="IPR050904">
    <property type="entry name" value="Adhesion/Biosynth-related"/>
</dbReference>
<sequence length="183" mass="19516">MFKKTFNPVLLFTIIGFLAFACTNKNQQSSSSNVSSNTLGQAGVVDEVSEPNILQIAQSSEDHTTLAAAIEAAGIQKVLVNAGPLTVFAPVNEAFDALPEGTVEELLKPENKKKLANILTSHASPSSLKMSQLTDGFQIYLATGQYVQVEKKDGETYVNGAKILGTVSATNGIIHVVDKVFLF</sequence>
<protein>
    <submittedName>
        <fullName evidence="3">Fasciclin domain-containing protein</fullName>
    </submittedName>
</protein>
<evidence type="ECO:0000256" key="1">
    <source>
        <dbReference type="SAM" id="SignalP"/>
    </source>
</evidence>
<evidence type="ECO:0000313" key="3">
    <source>
        <dbReference type="EMBL" id="MCP9291667.1"/>
    </source>
</evidence>
<name>A0A9X2L3L3_9BACT</name>
<dbReference type="PROSITE" id="PS50213">
    <property type="entry name" value="FAS1"/>
    <property type="match status" value="1"/>
</dbReference>
<dbReference type="PROSITE" id="PS51257">
    <property type="entry name" value="PROKAR_LIPOPROTEIN"/>
    <property type="match status" value="1"/>
</dbReference>
<dbReference type="GO" id="GO:0005615">
    <property type="term" value="C:extracellular space"/>
    <property type="evidence" value="ECO:0007669"/>
    <property type="project" value="TreeGrafter"/>
</dbReference>
<dbReference type="FunFam" id="2.30.180.10:FF:000014">
    <property type="entry name" value="Stabilin 1"/>
    <property type="match status" value="1"/>
</dbReference>
<feature type="chain" id="PRO_5040740010" evidence="1">
    <location>
        <begin position="22"/>
        <end position="183"/>
    </location>
</feature>
<gene>
    <name evidence="3" type="ORF">NM125_08750</name>
</gene>
<evidence type="ECO:0000313" key="4">
    <source>
        <dbReference type="Proteomes" id="UP001139125"/>
    </source>
</evidence>
<dbReference type="Proteomes" id="UP001139125">
    <property type="component" value="Unassembled WGS sequence"/>
</dbReference>
<dbReference type="InterPro" id="IPR036378">
    <property type="entry name" value="FAS1_dom_sf"/>
</dbReference>
<evidence type="ECO:0000259" key="2">
    <source>
        <dbReference type="PROSITE" id="PS50213"/>
    </source>
</evidence>
<keyword evidence="4" id="KW-1185">Reference proteome</keyword>
<dbReference type="PANTHER" id="PTHR10900">
    <property type="entry name" value="PERIOSTIN-RELATED"/>
    <property type="match status" value="1"/>
</dbReference>
<accession>A0A9X2L3L3</accession>
<keyword evidence="1" id="KW-0732">Signal</keyword>
<feature type="signal peptide" evidence="1">
    <location>
        <begin position="1"/>
        <end position="21"/>
    </location>
</feature>
<dbReference type="SUPFAM" id="SSF82153">
    <property type="entry name" value="FAS1 domain"/>
    <property type="match status" value="1"/>
</dbReference>
<dbReference type="SMART" id="SM00554">
    <property type="entry name" value="FAS1"/>
    <property type="match status" value="1"/>
</dbReference>
<proteinExistence type="predicted"/>